<dbReference type="Proteomes" id="UP000265200">
    <property type="component" value="Chromosome 14"/>
</dbReference>
<dbReference type="Ensembl" id="ENSORLT00015015825.1">
    <property type="protein sequence ID" value="ENSORLP00015027953.1"/>
    <property type="gene ID" value="ENSORLG00015010316.1"/>
</dbReference>
<organism evidence="2 3">
    <name type="scientific">Oryzias latipes</name>
    <name type="common">Japanese rice fish</name>
    <name type="synonym">Japanese killifish</name>
    <dbReference type="NCBI Taxonomy" id="8090"/>
    <lineage>
        <taxon>Eukaryota</taxon>
        <taxon>Metazoa</taxon>
        <taxon>Chordata</taxon>
        <taxon>Craniata</taxon>
        <taxon>Vertebrata</taxon>
        <taxon>Euteleostomi</taxon>
        <taxon>Actinopterygii</taxon>
        <taxon>Neopterygii</taxon>
        <taxon>Teleostei</taxon>
        <taxon>Neoteleostei</taxon>
        <taxon>Acanthomorphata</taxon>
        <taxon>Ovalentaria</taxon>
        <taxon>Atherinomorphae</taxon>
        <taxon>Beloniformes</taxon>
        <taxon>Adrianichthyidae</taxon>
        <taxon>Oryziinae</taxon>
        <taxon>Oryzias</taxon>
    </lineage>
</organism>
<feature type="signal peptide" evidence="1">
    <location>
        <begin position="1"/>
        <end position="21"/>
    </location>
</feature>
<accession>A0A3P9J746</accession>
<reference key="1">
    <citation type="journal article" date="2007" name="Nature">
        <title>The medaka draft genome and insights into vertebrate genome evolution.</title>
        <authorList>
            <person name="Kasahara M."/>
            <person name="Naruse K."/>
            <person name="Sasaki S."/>
            <person name="Nakatani Y."/>
            <person name="Qu W."/>
            <person name="Ahsan B."/>
            <person name="Yamada T."/>
            <person name="Nagayasu Y."/>
            <person name="Doi K."/>
            <person name="Kasai Y."/>
            <person name="Jindo T."/>
            <person name="Kobayashi D."/>
            <person name="Shimada A."/>
            <person name="Toyoda A."/>
            <person name="Kuroki Y."/>
            <person name="Fujiyama A."/>
            <person name="Sasaki T."/>
            <person name="Shimizu A."/>
            <person name="Asakawa S."/>
            <person name="Shimizu N."/>
            <person name="Hashimoto S."/>
            <person name="Yang J."/>
            <person name="Lee Y."/>
            <person name="Matsushima K."/>
            <person name="Sugano S."/>
            <person name="Sakaizumi M."/>
            <person name="Narita T."/>
            <person name="Ohishi K."/>
            <person name="Haga S."/>
            <person name="Ohta F."/>
            <person name="Nomoto H."/>
            <person name="Nogata K."/>
            <person name="Morishita T."/>
            <person name="Endo T."/>
            <person name="Shin-I T."/>
            <person name="Takeda H."/>
            <person name="Morishita S."/>
            <person name="Kohara Y."/>
        </authorList>
    </citation>
    <scope>NUCLEOTIDE SEQUENCE [LARGE SCALE GENOMIC DNA]</scope>
    <source>
        <strain>Hd-rR</strain>
    </source>
</reference>
<dbReference type="AlphaFoldDB" id="A0A3P9J746"/>
<reference evidence="2 3" key="2">
    <citation type="submission" date="2017-04" db="EMBL/GenBank/DDBJ databases">
        <title>CpG methylation of centromeres and impact of large insertions on vertebrate speciation.</title>
        <authorList>
            <person name="Ichikawa K."/>
            <person name="Yoshimura J."/>
            <person name="Morishita S."/>
        </authorList>
    </citation>
    <scope>NUCLEOTIDE SEQUENCE</scope>
    <source>
        <strain evidence="2 3">HSOK</strain>
    </source>
</reference>
<keyword evidence="1" id="KW-0732">Signal</keyword>
<protein>
    <recommendedName>
        <fullName evidence="4">Secreted protein</fullName>
    </recommendedName>
</protein>
<evidence type="ECO:0000313" key="3">
    <source>
        <dbReference type="Proteomes" id="UP000265200"/>
    </source>
</evidence>
<reference evidence="2" key="4">
    <citation type="submission" date="2025-09" db="UniProtKB">
        <authorList>
            <consortium name="Ensembl"/>
        </authorList>
    </citation>
    <scope>IDENTIFICATION</scope>
    <source>
        <strain evidence="2">HSOK</strain>
    </source>
</reference>
<evidence type="ECO:0008006" key="4">
    <source>
        <dbReference type="Google" id="ProtNLM"/>
    </source>
</evidence>
<sequence>VCFVLVFAFCLVLSWLSSVSCFILKGFLPRICGFINETRFHNPTSSVAAHNKCESVLLCLNPGAFISSFMRKVLDGIFFQNNAVSSMLNTCSGLYPFSMMSCFNVSG</sequence>
<evidence type="ECO:0000256" key="1">
    <source>
        <dbReference type="SAM" id="SignalP"/>
    </source>
</evidence>
<evidence type="ECO:0000313" key="2">
    <source>
        <dbReference type="Ensembl" id="ENSORLP00015027953.1"/>
    </source>
</evidence>
<proteinExistence type="predicted"/>
<name>A0A3P9J746_ORYLA</name>
<feature type="chain" id="PRO_5018240655" description="Secreted protein" evidence="1">
    <location>
        <begin position="22"/>
        <end position="107"/>
    </location>
</feature>
<reference evidence="2" key="3">
    <citation type="submission" date="2025-08" db="UniProtKB">
        <authorList>
            <consortium name="Ensembl"/>
        </authorList>
    </citation>
    <scope>IDENTIFICATION</scope>
    <source>
        <strain evidence="2">HSOK</strain>
    </source>
</reference>